<keyword evidence="5" id="KW-0720">Serine protease</keyword>
<evidence type="ECO:0000313" key="9">
    <source>
        <dbReference type="Proteomes" id="UP000236846"/>
    </source>
</evidence>
<evidence type="ECO:0000256" key="3">
    <source>
        <dbReference type="ARBA" id="ARBA00022670"/>
    </source>
</evidence>
<name>A0A2H0PUX3_9BACT</name>
<evidence type="ECO:0000256" key="5">
    <source>
        <dbReference type="ARBA" id="ARBA00022825"/>
    </source>
</evidence>
<sequence length="335" mass="39077">MNILLPKKLTPKSKVNLVHTSSPVDPSDLKDFVAYTERLKKMYPNTKLFEVNRKNLDPRYLSASENERLRNLKRAIRDANWLAPIYGGTGCADIVRYISKEDRSYIRKNRPIVNGFSDTTFLLNYLYFKLRLMTFHYENIAGLFYHKNNHDFFDVITGKKQEISYLRPAYTWLSPNAGLQEPIQGIAIGGNLETFRDLLDICQIKPRSWEEYILFIEDIDLDVEDLHRIIISLDQKGVFMHVKAVVLGIMNEKSFTKSWLKLSKDFTNESMTDHMFEYLISDVIEERTEDRDPLYILKVDNFGHHVKDQMMIIPIGAKTTIEPNGRITFHGPFVE</sequence>
<keyword evidence="2" id="KW-0121">Carboxypeptidase</keyword>
<dbReference type="InterPro" id="IPR029062">
    <property type="entry name" value="Class_I_gatase-like"/>
</dbReference>
<dbReference type="SUPFAM" id="SSF52317">
    <property type="entry name" value="Class I glutamine amidotransferase-like"/>
    <property type="match status" value="1"/>
</dbReference>
<keyword evidence="3" id="KW-0645">Protease</keyword>
<evidence type="ECO:0008006" key="10">
    <source>
        <dbReference type="Google" id="ProtNLM"/>
    </source>
</evidence>
<dbReference type="AlphaFoldDB" id="A0A2H0PUX3"/>
<gene>
    <name evidence="8" type="ORF">COV41_02570</name>
</gene>
<dbReference type="PANTHER" id="PTHR30237:SF2">
    <property type="entry name" value="MUREIN TETRAPEPTIDE CARBOXYPEPTIDASE"/>
    <property type="match status" value="1"/>
</dbReference>
<dbReference type="Proteomes" id="UP000236846">
    <property type="component" value="Unassembled WGS sequence"/>
</dbReference>
<evidence type="ECO:0000256" key="2">
    <source>
        <dbReference type="ARBA" id="ARBA00022645"/>
    </source>
</evidence>
<dbReference type="Gene3D" id="3.50.30.60">
    <property type="entry name" value="LD-carboxypeptidase A C-terminal domain-like"/>
    <property type="match status" value="1"/>
</dbReference>
<dbReference type="InterPro" id="IPR040449">
    <property type="entry name" value="Peptidase_S66_N"/>
</dbReference>
<dbReference type="PANTHER" id="PTHR30237">
    <property type="entry name" value="MURAMOYLTETRAPEPTIDE CARBOXYPEPTIDASE"/>
    <property type="match status" value="1"/>
</dbReference>
<evidence type="ECO:0000259" key="7">
    <source>
        <dbReference type="Pfam" id="PF17676"/>
    </source>
</evidence>
<keyword evidence="4" id="KW-0378">Hydrolase</keyword>
<dbReference type="Pfam" id="PF17676">
    <property type="entry name" value="Peptidase_S66C"/>
    <property type="match status" value="1"/>
</dbReference>
<dbReference type="GO" id="GO:0004180">
    <property type="term" value="F:carboxypeptidase activity"/>
    <property type="evidence" value="ECO:0007669"/>
    <property type="project" value="UniProtKB-KW"/>
</dbReference>
<dbReference type="Gene3D" id="3.40.50.10740">
    <property type="entry name" value="Class I glutamine amidotransferase-like"/>
    <property type="match status" value="1"/>
</dbReference>
<dbReference type="InterPro" id="IPR003507">
    <property type="entry name" value="S66_fam"/>
</dbReference>
<dbReference type="Pfam" id="PF02016">
    <property type="entry name" value="Peptidase_S66"/>
    <property type="match status" value="1"/>
</dbReference>
<dbReference type="EMBL" id="PCXE01000049">
    <property type="protein sequence ID" value="PIR25851.1"/>
    <property type="molecule type" value="Genomic_DNA"/>
</dbReference>
<accession>A0A2H0PUX3</accession>
<evidence type="ECO:0000259" key="6">
    <source>
        <dbReference type="Pfam" id="PF02016"/>
    </source>
</evidence>
<comment type="similarity">
    <text evidence="1">Belongs to the peptidase S66 family.</text>
</comment>
<evidence type="ECO:0000256" key="4">
    <source>
        <dbReference type="ARBA" id="ARBA00022801"/>
    </source>
</evidence>
<feature type="domain" description="LD-carboxypeptidase N-terminal" evidence="6">
    <location>
        <begin position="15"/>
        <end position="136"/>
    </location>
</feature>
<feature type="domain" description="LD-carboxypeptidase C-terminal" evidence="7">
    <location>
        <begin position="184"/>
        <end position="321"/>
    </location>
</feature>
<dbReference type="InterPro" id="IPR027478">
    <property type="entry name" value="LdcA_N"/>
</dbReference>
<organism evidence="8 9">
    <name type="scientific">Candidatus Brennerbacteria bacterium CG11_big_fil_rev_8_21_14_0_20_43_10</name>
    <dbReference type="NCBI Taxonomy" id="1974523"/>
    <lineage>
        <taxon>Bacteria</taxon>
        <taxon>Candidatus Brenneribacteriota</taxon>
    </lineage>
</organism>
<dbReference type="InterPro" id="IPR040921">
    <property type="entry name" value="Peptidase_S66C"/>
</dbReference>
<evidence type="ECO:0000256" key="1">
    <source>
        <dbReference type="ARBA" id="ARBA00010233"/>
    </source>
</evidence>
<dbReference type="GO" id="GO:0008236">
    <property type="term" value="F:serine-type peptidase activity"/>
    <property type="evidence" value="ECO:0007669"/>
    <property type="project" value="UniProtKB-KW"/>
</dbReference>
<evidence type="ECO:0000313" key="8">
    <source>
        <dbReference type="EMBL" id="PIR25851.1"/>
    </source>
</evidence>
<dbReference type="InterPro" id="IPR027461">
    <property type="entry name" value="Carboxypeptidase_A_C_sf"/>
</dbReference>
<dbReference type="SUPFAM" id="SSF141986">
    <property type="entry name" value="LD-carboxypeptidase A C-terminal domain-like"/>
    <property type="match status" value="1"/>
</dbReference>
<protein>
    <recommendedName>
        <fullName evidence="10">LD-carboxypeptidase</fullName>
    </recommendedName>
</protein>
<comment type="caution">
    <text evidence="8">The sequence shown here is derived from an EMBL/GenBank/DDBJ whole genome shotgun (WGS) entry which is preliminary data.</text>
</comment>
<dbReference type="GO" id="GO:0006508">
    <property type="term" value="P:proteolysis"/>
    <property type="evidence" value="ECO:0007669"/>
    <property type="project" value="UniProtKB-KW"/>
</dbReference>
<proteinExistence type="inferred from homology"/>
<reference evidence="8 9" key="1">
    <citation type="submission" date="2017-09" db="EMBL/GenBank/DDBJ databases">
        <title>Depth-based differentiation of microbial function through sediment-hosted aquifers and enrichment of novel symbionts in the deep terrestrial subsurface.</title>
        <authorList>
            <person name="Probst A.J."/>
            <person name="Ladd B."/>
            <person name="Jarett J.K."/>
            <person name="Geller-Mcgrath D.E."/>
            <person name="Sieber C.M."/>
            <person name="Emerson J.B."/>
            <person name="Anantharaman K."/>
            <person name="Thomas B.C."/>
            <person name="Malmstrom R."/>
            <person name="Stieglmeier M."/>
            <person name="Klingl A."/>
            <person name="Woyke T."/>
            <person name="Ryan C.M."/>
            <person name="Banfield J.F."/>
        </authorList>
    </citation>
    <scope>NUCLEOTIDE SEQUENCE [LARGE SCALE GENOMIC DNA]</scope>
    <source>
        <strain evidence="8">CG11_big_fil_rev_8_21_14_0_20_43_10</strain>
    </source>
</reference>